<keyword evidence="2" id="KW-0805">Transcription regulation</keyword>
<dbReference type="FunFam" id="1.10.10.10:FF:000001">
    <property type="entry name" value="LysR family transcriptional regulator"/>
    <property type="match status" value="1"/>
</dbReference>
<evidence type="ECO:0000256" key="3">
    <source>
        <dbReference type="ARBA" id="ARBA00023125"/>
    </source>
</evidence>
<dbReference type="RefSeq" id="WP_158189805.1">
    <property type="nucleotide sequence ID" value="NZ_CP046902.1"/>
</dbReference>
<dbReference type="InterPro" id="IPR000847">
    <property type="entry name" value="LysR_HTH_N"/>
</dbReference>
<evidence type="ECO:0000313" key="6">
    <source>
        <dbReference type="EMBL" id="QGZ32378.1"/>
    </source>
</evidence>
<organism evidence="6 7">
    <name type="scientific">Stutzerimonas stutzeri</name>
    <name type="common">Pseudomonas stutzeri</name>
    <dbReference type="NCBI Taxonomy" id="316"/>
    <lineage>
        <taxon>Bacteria</taxon>
        <taxon>Pseudomonadati</taxon>
        <taxon>Pseudomonadota</taxon>
        <taxon>Gammaproteobacteria</taxon>
        <taxon>Pseudomonadales</taxon>
        <taxon>Pseudomonadaceae</taxon>
        <taxon>Stutzerimonas</taxon>
    </lineage>
</organism>
<dbReference type="GO" id="GO:0005829">
    <property type="term" value="C:cytosol"/>
    <property type="evidence" value="ECO:0007669"/>
    <property type="project" value="TreeGrafter"/>
</dbReference>
<reference evidence="6 7" key="1">
    <citation type="submission" date="2019-12" db="EMBL/GenBank/DDBJ databases">
        <title>Complete genome sequence of Pseudomonas stutzeri.</title>
        <authorList>
            <person name="Lim S.R."/>
            <person name="Kim J.H."/>
        </authorList>
    </citation>
    <scope>NUCLEOTIDE SEQUENCE [LARGE SCALE GENOMIC DNA]</scope>
    <source>
        <strain evidence="6 7">PM101005</strain>
    </source>
</reference>
<dbReference type="InterPro" id="IPR036388">
    <property type="entry name" value="WH-like_DNA-bd_sf"/>
</dbReference>
<gene>
    <name evidence="6" type="ORF">GQA94_20875</name>
</gene>
<protein>
    <submittedName>
        <fullName evidence="6">LysR family transcriptional regulator</fullName>
    </submittedName>
</protein>
<dbReference type="SUPFAM" id="SSF46785">
    <property type="entry name" value="Winged helix' DNA-binding domain"/>
    <property type="match status" value="1"/>
</dbReference>
<dbReference type="PANTHER" id="PTHR30419">
    <property type="entry name" value="HTH-TYPE TRANSCRIPTIONAL REGULATOR YBHD"/>
    <property type="match status" value="1"/>
</dbReference>
<dbReference type="InterPro" id="IPR036390">
    <property type="entry name" value="WH_DNA-bd_sf"/>
</dbReference>
<dbReference type="InterPro" id="IPR050950">
    <property type="entry name" value="HTH-type_LysR_regulators"/>
</dbReference>
<dbReference type="Proteomes" id="UP000438983">
    <property type="component" value="Chromosome"/>
</dbReference>
<keyword evidence="4" id="KW-0804">Transcription</keyword>
<dbReference type="GO" id="GO:0003700">
    <property type="term" value="F:DNA-binding transcription factor activity"/>
    <property type="evidence" value="ECO:0007669"/>
    <property type="project" value="InterPro"/>
</dbReference>
<proteinExistence type="inferred from homology"/>
<feature type="domain" description="HTH lysR-type" evidence="5">
    <location>
        <begin position="1"/>
        <end position="59"/>
    </location>
</feature>
<name>A0A6I6LPG2_STUST</name>
<dbReference type="Gene3D" id="3.40.190.290">
    <property type="match status" value="1"/>
</dbReference>
<evidence type="ECO:0000256" key="4">
    <source>
        <dbReference type="ARBA" id="ARBA00023163"/>
    </source>
</evidence>
<evidence type="ECO:0000256" key="1">
    <source>
        <dbReference type="ARBA" id="ARBA00009437"/>
    </source>
</evidence>
<accession>A0A6I6LPG2</accession>
<dbReference type="SUPFAM" id="SSF53850">
    <property type="entry name" value="Periplasmic binding protein-like II"/>
    <property type="match status" value="1"/>
</dbReference>
<dbReference type="Pfam" id="PF03466">
    <property type="entry name" value="LysR_substrate"/>
    <property type="match status" value="1"/>
</dbReference>
<dbReference type="EMBL" id="CP046902">
    <property type="protein sequence ID" value="QGZ32378.1"/>
    <property type="molecule type" value="Genomic_DNA"/>
</dbReference>
<dbReference type="AlphaFoldDB" id="A0A6I6LPG2"/>
<dbReference type="Gene3D" id="1.10.10.10">
    <property type="entry name" value="Winged helix-like DNA-binding domain superfamily/Winged helix DNA-binding domain"/>
    <property type="match status" value="1"/>
</dbReference>
<evidence type="ECO:0000259" key="5">
    <source>
        <dbReference type="PROSITE" id="PS50931"/>
    </source>
</evidence>
<evidence type="ECO:0000256" key="2">
    <source>
        <dbReference type="ARBA" id="ARBA00023015"/>
    </source>
</evidence>
<evidence type="ECO:0000313" key="7">
    <source>
        <dbReference type="Proteomes" id="UP000438983"/>
    </source>
</evidence>
<sequence length="302" mass="34346">MNHLRFLHYLDEVARVGSIRQAAERLHVAPSAVNRRIQDLEAELGTPLFERLPRGMRLTAAGELFVQYIRSRSAHLEQVRSEIEDLQGLRRGCVRIVVSQAAAADFLPERIAGFKKKHPLVEFHVQVGDHSRALDSLRTFESDLALIFHLTPESDIVRLDELVQPLCLVMHRDHPLAAQAGPVRLRQCLDYPLVLPGREIAGRQLLDAFLARRSIKLRPSIESNSFEFLLGYLRYEQALTFQIEIGAPCVGGELVSREIEDRGFPCANLVLACLRNRQLPVITYAFEEYLRSTFASFSRNRN</sequence>
<dbReference type="PROSITE" id="PS50931">
    <property type="entry name" value="HTH_LYSR"/>
    <property type="match status" value="1"/>
</dbReference>
<keyword evidence="3" id="KW-0238">DNA-binding</keyword>
<dbReference type="OrthoDB" id="8839922at2"/>
<dbReference type="Pfam" id="PF00126">
    <property type="entry name" value="HTH_1"/>
    <property type="match status" value="1"/>
</dbReference>
<dbReference type="PRINTS" id="PR00039">
    <property type="entry name" value="HTHLYSR"/>
</dbReference>
<dbReference type="GO" id="GO:0003677">
    <property type="term" value="F:DNA binding"/>
    <property type="evidence" value="ECO:0007669"/>
    <property type="project" value="UniProtKB-KW"/>
</dbReference>
<dbReference type="InterPro" id="IPR005119">
    <property type="entry name" value="LysR_subst-bd"/>
</dbReference>
<comment type="similarity">
    <text evidence="1">Belongs to the LysR transcriptional regulatory family.</text>
</comment>